<protein>
    <submittedName>
        <fullName evidence="8">Putative O-glycosylation ligase (Exosortase A-associated)</fullName>
    </submittedName>
</protein>
<feature type="transmembrane region" description="Helical" evidence="5">
    <location>
        <begin position="331"/>
        <end position="350"/>
    </location>
</feature>
<dbReference type="EMBL" id="QKYU01000008">
    <property type="protein sequence ID" value="PZW46784.1"/>
    <property type="molecule type" value="Genomic_DNA"/>
</dbReference>
<feature type="transmembrane region" description="Helical" evidence="5">
    <location>
        <begin position="106"/>
        <end position="122"/>
    </location>
</feature>
<accession>A0A2W7IN67</accession>
<feature type="domain" description="DUF5935" evidence="7">
    <location>
        <begin position="1"/>
        <end position="188"/>
    </location>
</feature>
<feature type="domain" description="O-antigen ligase-related" evidence="6">
    <location>
        <begin position="201"/>
        <end position="339"/>
    </location>
</feature>
<feature type="transmembrane region" description="Helical" evidence="5">
    <location>
        <begin position="47"/>
        <end position="65"/>
    </location>
</feature>
<proteinExistence type="predicted"/>
<keyword evidence="8" id="KW-0436">Ligase</keyword>
<evidence type="ECO:0000259" key="6">
    <source>
        <dbReference type="Pfam" id="PF04932"/>
    </source>
</evidence>
<keyword evidence="4 5" id="KW-0472">Membrane</keyword>
<dbReference type="AlphaFoldDB" id="A0A2W7IN67"/>
<evidence type="ECO:0000256" key="4">
    <source>
        <dbReference type="ARBA" id="ARBA00023136"/>
    </source>
</evidence>
<dbReference type="Pfam" id="PF04932">
    <property type="entry name" value="Wzy_C"/>
    <property type="match status" value="1"/>
</dbReference>
<organism evidence="8 9">
    <name type="scientific">Humitalea rosea</name>
    <dbReference type="NCBI Taxonomy" id="990373"/>
    <lineage>
        <taxon>Bacteria</taxon>
        <taxon>Pseudomonadati</taxon>
        <taxon>Pseudomonadota</taxon>
        <taxon>Alphaproteobacteria</taxon>
        <taxon>Acetobacterales</taxon>
        <taxon>Roseomonadaceae</taxon>
        <taxon>Humitalea</taxon>
    </lineage>
</organism>
<sequence length="444" mass="48255">MRDAIFILAMLLLLALAVARPFAGILLWSWISFMNPHRLVWGPASELPWAMTVFLATLLGCLLAGEPKRFAWNGVTVLLLVMMFGFTLTSAVALGDPAAVWTKWEHVFKVLIGLLVTAALLTDRRRIHALVWVMAISLGYYGVRGGIFAIVNGGNYRVWGPAQTMITDNNHLAAAMLVTLPLMNYLRMQSARHIVRVGLAIAMALTLLATIASYSRGALLGLAAVTLMMWVRSKGKVVSGIVLAGCVAGAISFMPDGWTSRMNTISTYQQDESASERLVLWGISFKLALSRPLVGAGFTGPYTQSAVDTVAPGGPARAVHSIWFEMLGEHGFPTFLVWFGLTVMTVIYALRLQRMTRDRPELAWAHDLGRMAQVSIVAYLVSGTFLSLSYWDFYWTLLVVVAGAYGLARAALAQAAPTGQAAVAMPGWRRRAAAPPAFARAAPQ</sequence>
<comment type="caution">
    <text evidence="8">The sequence shown here is derived from an EMBL/GenBank/DDBJ whole genome shotgun (WGS) entry which is preliminary data.</text>
</comment>
<comment type="subcellular location">
    <subcellularLocation>
        <location evidence="1">Membrane</location>
        <topology evidence="1">Multi-pass membrane protein</topology>
    </subcellularLocation>
</comment>
<feature type="transmembrane region" description="Helical" evidence="5">
    <location>
        <begin position="129"/>
        <end position="151"/>
    </location>
</feature>
<dbReference type="PANTHER" id="PTHR37422">
    <property type="entry name" value="TEICHURONIC ACID BIOSYNTHESIS PROTEIN TUAE"/>
    <property type="match status" value="1"/>
</dbReference>
<keyword evidence="2 5" id="KW-0812">Transmembrane</keyword>
<evidence type="ECO:0000313" key="9">
    <source>
        <dbReference type="Proteomes" id="UP000249688"/>
    </source>
</evidence>
<keyword evidence="3 5" id="KW-1133">Transmembrane helix</keyword>
<evidence type="ECO:0000256" key="3">
    <source>
        <dbReference type="ARBA" id="ARBA00022989"/>
    </source>
</evidence>
<dbReference type="InterPro" id="IPR045979">
    <property type="entry name" value="DUF5935"/>
</dbReference>
<evidence type="ECO:0000313" key="8">
    <source>
        <dbReference type="EMBL" id="PZW46784.1"/>
    </source>
</evidence>
<feature type="transmembrane region" description="Helical" evidence="5">
    <location>
        <begin position="371"/>
        <end position="388"/>
    </location>
</feature>
<feature type="transmembrane region" description="Helical" evidence="5">
    <location>
        <begin position="72"/>
        <end position="94"/>
    </location>
</feature>
<evidence type="ECO:0000256" key="5">
    <source>
        <dbReference type="SAM" id="Phobius"/>
    </source>
</evidence>
<feature type="transmembrane region" description="Helical" evidence="5">
    <location>
        <begin position="237"/>
        <end position="258"/>
    </location>
</feature>
<dbReference type="Pfam" id="PF19358">
    <property type="entry name" value="DUF5935"/>
    <property type="match status" value="1"/>
</dbReference>
<evidence type="ECO:0000256" key="2">
    <source>
        <dbReference type="ARBA" id="ARBA00022692"/>
    </source>
</evidence>
<dbReference type="GO" id="GO:0016874">
    <property type="term" value="F:ligase activity"/>
    <property type="evidence" value="ECO:0007669"/>
    <property type="project" value="UniProtKB-KW"/>
</dbReference>
<dbReference type="InterPro" id="IPR017528">
    <property type="entry name" value="CHP03097O-antigen_lig-rel"/>
</dbReference>
<dbReference type="GO" id="GO:0016020">
    <property type="term" value="C:membrane"/>
    <property type="evidence" value="ECO:0007669"/>
    <property type="project" value="UniProtKB-SubCell"/>
</dbReference>
<dbReference type="OrthoDB" id="9772644at2"/>
<dbReference type="InterPro" id="IPR051533">
    <property type="entry name" value="WaaL-like"/>
</dbReference>
<dbReference type="NCBIfam" id="TIGR03097">
    <property type="entry name" value="PEP_O_lig_1"/>
    <property type="match status" value="1"/>
</dbReference>
<reference evidence="8 9" key="1">
    <citation type="submission" date="2018-06" db="EMBL/GenBank/DDBJ databases">
        <title>Genomic Encyclopedia of Archaeal and Bacterial Type Strains, Phase II (KMG-II): from individual species to whole genera.</title>
        <authorList>
            <person name="Goeker M."/>
        </authorList>
    </citation>
    <scope>NUCLEOTIDE SEQUENCE [LARGE SCALE GENOMIC DNA]</scope>
    <source>
        <strain evidence="8 9">DSM 24525</strain>
    </source>
</reference>
<feature type="transmembrane region" description="Helical" evidence="5">
    <location>
        <begin position="199"/>
        <end position="231"/>
    </location>
</feature>
<name>A0A2W7IN67_9PROT</name>
<keyword evidence="9" id="KW-1185">Reference proteome</keyword>
<evidence type="ECO:0000256" key="1">
    <source>
        <dbReference type="ARBA" id="ARBA00004141"/>
    </source>
</evidence>
<evidence type="ECO:0000259" key="7">
    <source>
        <dbReference type="Pfam" id="PF19358"/>
    </source>
</evidence>
<dbReference type="RefSeq" id="WP_111397812.1">
    <property type="nucleotide sequence ID" value="NZ_QKYU01000008.1"/>
</dbReference>
<feature type="transmembrane region" description="Helical" evidence="5">
    <location>
        <begin position="394"/>
        <end position="412"/>
    </location>
</feature>
<dbReference type="PANTHER" id="PTHR37422:SF13">
    <property type="entry name" value="LIPOPOLYSACCHARIDE BIOSYNTHESIS PROTEIN PA4999-RELATED"/>
    <property type="match status" value="1"/>
</dbReference>
<dbReference type="Proteomes" id="UP000249688">
    <property type="component" value="Unassembled WGS sequence"/>
</dbReference>
<gene>
    <name evidence="8" type="ORF">C8P66_10863</name>
</gene>
<dbReference type="InterPro" id="IPR007016">
    <property type="entry name" value="O-antigen_ligase-rel_domated"/>
</dbReference>